<evidence type="ECO:0000256" key="7">
    <source>
        <dbReference type="RuleBase" id="RU003653"/>
    </source>
</evidence>
<dbReference type="EMBL" id="DVOD01000046">
    <property type="protein sequence ID" value="HIU92721.1"/>
    <property type="molecule type" value="Genomic_DNA"/>
</dbReference>
<keyword evidence="3 6" id="KW-0645">Protease</keyword>
<evidence type="ECO:0000313" key="9">
    <source>
        <dbReference type="EMBL" id="HIU92721.1"/>
    </source>
</evidence>
<comment type="function">
    <text evidence="1 6">Removes the N-terminal methionine from nascent proteins. The N-terminal methionine is often cleaved when the second residue in the primary sequence is small and uncharged (Met-Ala-, Cys, Gly, Pro, Ser, Thr, or Val). Requires deformylation of the N(alpha)-formylated initiator methionine before it can be hydrolyzed.</text>
</comment>
<dbReference type="InterPro" id="IPR001714">
    <property type="entry name" value="Pept_M24_MAP"/>
</dbReference>
<evidence type="ECO:0000256" key="3">
    <source>
        <dbReference type="ARBA" id="ARBA00022670"/>
    </source>
</evidence>
<comment type="cofactor">
    <cofactor evidence="6">
        <name>Co(2+)</name>
        <dbReference type="ChEBI" id="CHEBI:48828"/>
    </cofactor>
    <cofactor evidence="6">
        <name>Zn(2+)</name>
        <dbReference type="ChEBI" id="CHEBI:29105"/>
    </cofactor>
    <cofactor evidence="6">
        <name>Mn(2+)</name>
        <dbReference type="ChEBI" id="CHEBI:29035"/>
    </cofactor>
    <cofactor evidence="6">
        <name>Fe(2+)</name>
        <dbReference type="ChEBI" id="CHEBI:29033"/>
    </cofactor>
    <text evidence="6">Binds 2 divalent metal cations per subunit. Has a high-affinity and a low affinity metal-binding site. The true nature of the physiological cofactor is under debate. The enzyme is active with cobalt, zinc, manganese or divalent iron ions. Most likely, methionine aminopeptidases function as mononuclear Fe(2+)-metalloproteases under physiological conditions, and the catalytically relevant metal-binding site has been assigned to the histidine-containing high-affinity site.</text>
</comment>
<feature type="binding site" evidence="6">
    <location>
        <position position="177"/>
    </location>
    <ligand>
        <name>substrate</name>
    </ligand>
</feature>
<reference evidence="9" key="2">
    <citation type="journal article" date="2021" name="PeerJ">
        <title>Extensive microbial diversity within the chicken gut microbiome revealed by metagenomics and culture.</title>
        <authorList>
            <person name="Gilroy R."/>
            <person name="Ravi A."/>
            <person name="Getino M."/>
            <person name="Pursley I."/>
            <person name="Horton D.L."/>
            <person name="Alikhan N.F."/>
            <person name="Baker D."/>
            <person name="Gharbi K."/>
            <person name="Hall N."/>
            <person name="Watson M."/>
            <person name="Adriaenssens E.M."/>
            <person name="Foster-Nyarko E."/>
            <person name="Jarju S."/>
            <person name="Secka A."/>
            <person name="Antonio M."/>
            <person name="Oren A."/>
            <person name="Chaudhuri R.R."/>
            <person name="La Ragione R."/>
            <person name="Hildebrand F."/>
            <person name="Pallen M.J."/>
        </authorList>
    </citation>
    <scope>NUCLEOTIDE SEQUENCE</scope>
    <source>
        <strain evidence="9">CHK154-7741</strain>
    </source>
</reference>
<dbReference type="PANTHER" id="PTHR43330:SF27">
    <property type="entry name" value="METHIONINE AMINOPEPTIDASE"/>
    <property type="match status" value="1"/>
</dbReference>
<dbReference type="CDD" id="cd01086">
    <property type="entry name" value="MetAP1"/>
    <property type="match status" value="1"/>
</dbReference>
<dbReference type="Gene3D" id="3.90.230.10">
    <property type="entry name" value="Creatinase/methionine aminopeptidase superfamily"/>
    <property type="match status" value="1"/>
</dbReference>
<evidence type="ECO:0000256" key="6">
    <source>
        <dbReference type="HAMAP-Rule" id="MF_01974"/>
    </source>
</evidence>
<feature type="binding site" evidence="6">
    <location>
        <position position="107"/>
    </location>
    <ligand>
        <name>a divalent metal cation</name>
        <dbReference type="ChEBI" id="CHEBI:60240"/>
        <label>2</label>
        <note>catalytic</note>
    </ligand>
</feature>
<feature type="binding site" evidence="6">
    <location>
        <position position="78"/>
    </location>
    <ligand>
        <name>substrate</name>
    </ligand>
</feature>
<evidence type="ECO:0000313" key="10">
    <source>
        <dbReference type="Proteomes" id="UP000886748"/>
    </source>
</evidence>
<comment type="subunit">
    <text evidence="6">Monomer.</text>
</comment>
<evidence type="ECO:0000256" key="2">
    <source>
        <dbReference type="ARBA" id="ARBA00022438"/>
    </source>
</evidence>
<comment type="similarity">
    <text evidence="6">Belongs to the peptidase M24A family. Methionine aminopeptidase type 1 subfamily.</text>
</comment>
<name>A0A9D1N0L6_9CLOT</name>
<protein>
    <recommendedName>
        <fullName evidence="6 7">Methionine aminopeptidase</fullName>
        <shortName evidence="6">MAP</shortName>
        <shortName evidence="6">MetAP</shortName>
        <ecNumber evidence="6 7">3.4.11.18</ecNumber>
    </recommendedName>
    <alternativeName>
        <fullName evidence="6">Peptidase M</fullName>
    </alternativeName>
</protein>
<dbReference type="EC" id="3.4.11.18" evidence="6 7"/>
<dbReference type="GO" id="GO:0004239">
    <property type="term" value="F:initiator methionyl aminopeptidase activity"/>
    <property type="evidence" value="ECO:0007669"/>
    <property type="project" value="UniProtKB-UniRule"/>
</dbReference>
<dbReference type="InterPro" id="IPR000994">
    <property type="entry name" value="Pept_M24"/>
</dbReference>
<dbReference type="NCBIfam" id="TIGR00500">
    <property type="entry name" value="met_pdase_I"/>
    <property type="match status" value="1"/>
</dbReference>
<dbReference type="InterPro" id="IPR036005">
    <property type="entry name" value="Creatinase/aminopeptidase-like"/>
</dbReference>
<dbReference type="PANTHER" id="PTHR43330">
    <property type="entry name" value="METHIONINE AMINOPEPTIDASE"/>
    <property type="match status" value="1"/>
</dbReference>
<dbReference type="GO" id="GO:0046872">
    <property type="term" value="F:metal ion binding"/>
    <property type="evidence" value="ECO:0007669"/>
    <property type="project" value="UniProtKB-UniRule"/>
</dbReference>
<organism evidence="9 10">
    <name type="scientific">Candidatus Limenecus avicola</name>
    <dbReference type="NCBI Taxonomy" id="2840847"/>
    <lineage>
        <taxon>Bacteria</taxon>
        <taxon>Bacillati</taxon>
        <taxon>Bacillota</taxon>
        <taxon>Clostridia</taxon>
        <taxon>Eubacteriales</taxon>
        <taxon>Clostridiaceae</taxon>
        <taxon>Clostridiaceae incertae sedis</taxon>
        <taxon>Candidatus Limenecus</taxon>
    </lineage>
</organism>
<comment type="caution">
    <text evidence="9">The sequence shown here is derived from an EMBL/GenBank/DDBJ whole genome shotgun (WGS) entry which is preliminary data.</text>
</comment>
<feature type="binding site" evidence="6">
    <location>
        <position position="107"/>
    </location>
    <ligand>
        <name>a divalent metal cation</name>
        <dbReference type="ChEBI" id="CHEBI:60240"/>
        <label>1</label>
    </ligand>
</feature>
<dbReference type="Pfam" id="PF00557">
    <property type="entry name" value="Peptidase_M24"/>
    <property type="match status" value="1"/>
</dbReference>
<evidence type="ECO:0000259" key="8">
    <source>
        <dbReference type="Pfam" id="PF00557"/>
    </source>
</evidence>
<evidence type="ECO:0000256" key="4">
    <source>
        <dbReference type="ARBA" id="ARBA00022723"/>
    </source>
</evidence>
<keyword evidence="4 6" id="KW-0479">Metal-binding</keyword>
<sequence length="250" mass="27371">MAVHKKSREEIKLMKEAGNIVALVHQEMKRIIEPGVSTKYLDDAAMRIIKEHKAIPTFLGYNGFPASICASVNGEVVHGIPRESCILKEGDIVSIDVGATYRGLVGDGAWTYPVGEISDECKMLLETTERALMAAISVMKDNTLLDDVSGAVEDVAKEKGLGIVRQYGGHGVGRQMHEEPFVFNYRVGNKFVIKNGMTIAIEPMLNLGGDDVHTLEDDWTVVTNDGKPSAHFEHTIHVTDGEAEILTKLL</sequence>
<feature type="binding site" evidence="6">
    <location>
        <position position="202"/>
    </location>
    <ligand>
        <name>a divalent metal cation</name>
        <dbReference type="ChEBI" id="CHEBI:60240"/>
        <label>2</label>
        <note>catalytic</note>
    </ligand>
</feature>
<feature type="domain" description="Peptidase M24" evidence="8">
    <location>
        <begin position="13"/>
        <end position="240"/>
    </location>
</feature>
<feature type="binding site" evidence="6">
    <location>
        <position position="96"/>
    </location>
    <ligand>
        <name>a divalent metal cation</name>
        <dbReference type="ChEBI" id="CHEBI:60240"/>
        <label>1</label>
    </ligand>
</feature>
<feature type="binding site" evidence="6">
    <location>
        <position position="233"/>
    </location>
    <ligand>
        <name>a divalent metal cation</name>
        <dbReference type="ChEBI" id="CHEBI:60240"/>
        <label>2</label>
        <note>catalytic</note>
    </ligand>
</feature>
<dbReference type="GO" id="GO:0005829">
    <property type="term" value="C:cytosol"/>
    <property type="evidence" value="ECO:0007669"/>
    <property type="project" value="TreeGrafter"/>
</dbReference>
<keyword evidence="2 6" id="KW-0031">Aminopeptidase</keyword>
<accession>A0A9D1N0L6</accession>
<proteinExistence type="inferred from homology"/>
<comment type="catalytic activity">
    <reaction evidence="6 7">
        <text>Release of N-terminal amino acids, preferentially methionine, from peptides and arylamides.</text>
        <dbReference type="EC" id="3.4.11.18"/>
    </reaction>
</comment>
<dbReference type="SUPFAM" id="SSF55920">
    <property type="entry name" value="Creatinase/aminopeptidase"/>
    <property type="match status" value="1"/>
</dbReference>
<dbReference type="GO" id="GO:0006508">
    <property type="term" value="P:proteolysis"/>
    <property type="evidence" value="ECO:0007669"/>
    <property type="project" value="UniProtKB-KW"/>
</dbReference>
<keyword evidence="5 6" id="KW-0378">Hydrolase</keyword>
<dbReference type="Proteomes" id="UP000886748">
    <property type="component" value="Unassembled WGS sequence"/>
</dbReference>
<gene>
    <name evidence="6 9" type="primary">map</name>
    <name evidence="9" type="ORF">IAD26_06250</name>
</gene>
<dbReference type="GO" id="GO:0070006">
    <property type="term" value="F:metalloaminopeptidase activity"/>
    <property type="evidence" value="ECO:0007669"/>
    <property type="project" value="UniProtKB-UniRule"/>
</dbReference>
<evidence type="ECO:0000256" key="1">
    <source>
        <dbReference type="ARBA" id="ARBA00002521"/>
    </source>
</evidence>
<dbReference type="PROSITE" id="PS00680">
    <property type="entry name" value="MAP_1"/>
    <property type="match status" value="1"/>
</dbReference>
<dbReference type="HAMAP" id="MF_01974">
    <property type="entry name" value="MetAP_1"/>
    <property type="match status" value="1"/>
</dbReference>
<dbReference type="PRINTS" id="PR00599">
    <property type="entry name" value="MAPEPTIDASE"/>
</dbReference>
<dbReference type="InterPro" id="IPR002467">
    <property type="entry name" value="Pept_M24A_MAP1"/>
</dbReference>
<evidence type="ECO:0000256" key="5">
    <source>
        <dbReference type="ARBA" id="ARBA00022801"/>
    </source>
</evidence>
<feature type="binding site" evidence="6">
    <location>
        <position position="170"/>
    </location>
    <ligand>
        <name>a divalent metal cation</name>
        <dbReference type="ChEBI" id="CHEBI:60240"/>
        <label>2</label>
        <note>catalytic</note>
    </ligand>
</feature>
<feature type="binding site" evidence="6">
    <location>
        <position position="233"/>
    </location>
    <ligand>
        <name>a divalent metal cation</name>
        <dbReference type="ChEBI" id="CHEBI:60240"/>
        <label>1</label>
    </ligand>
</feature>
<reference evidence="9" key="1">
    <citation type="submission" date="2020-10" db="EMBL/GenBank/DDBJ databases">
        <authorList>
            <person name="Gilroy R."/>
        </authorList>
    </citation>
    <scope>NUCLEOTIDE SEQUENCE</scope>
    <source>
        <strain evidence="9">CHK154-7741</strain>
    </source>
</reference>
<dbReference type="AlphaFoldDB" id="A0A9D1N0L6"/>